<feature type="region of interest" description="Disordered" evidence="1">
    <location>
        <begin position="100"/>
        <end position="243"/>
    </location>
</feature>
<dbReference type="PANTHER" id="PTHR38698:SF1">
    <property type="entry name" value="FUNGAL PROTEIN"/>
    <property type="match status" value="1"/>
</dbReference>
<feature type="compositionally biased region" description="Acidic residues" evidence="1">
    <location>
        <begin position="257"/>
        <end position="286"/>
    </location>
</feature>
<organism evidence="2 3">
    <name type="scientific">Claviceps aff. purpurea</name>
    <dbReference type="NCBI Taxonomy" id="1967640"/>
    <lineage>
        <taxon>Eukaryota</taxon>
        <taxon>Fungi</taxon>
        <taxon>Dikarya</taxon>
        <taxon>Ascomycota</taxon>
        <taxon>Pezizomycotina</taxon>
        <taxon>Sordariomycetes</taxon>
        <taxon>Hypocreomycetidae</taxon>
        <taxon>Hypocreales</taxon>
        <taxon>Clavicipitaceae</taxon>
        <taxon>Claviceps</taxon>
    </lineage>
</organism>
<feature type="compositionally biased region" description="Low complexity" evidence="1">
    <location>
        <begin position="493"/>
        <end position="506"/>
    </location>
</feature>
<dbReference type="Proteomes" id="UP000707071">
    <property type="component" value="Unassembled WGS sequence"/>
</dbReference>
<feature type="region of interest" description="Disordered" evidence="1">
    <location>
        <begin position="1"/>
        <end position="86"/>
    </location>
</feature>
<dbReference type="Pfam" id="PF17104">
    <property type="entry name" value="YBL010C_LAA2"/>
    <property type="match status" value="1"/>
</dbReference>
<comment type="caution">
    <text evidence="2">The sequence shown here is derived from an EMBL/GenBank/DDBJ whole genome shotgun (WGS) entry which is preliminary data.</text>
</comment>
<feature type="compositionally biased region" description="Polar residues" evidence="1">
    <location>
        <begin position="515"/>
        <end position="531"/>
    </location>
</feature>
<feature type="region of interest" description="Disordered" evidence="1">
    <location>
        <begin position="492"/>
        <end position="543"/>
    </location>
</feature>
<dbReference type="PANTHER" id="PTHR38698">
    <property type="entry name" value="EXPRESSED PROTEIN"/>
    <property type="match status" value="1"/>
</dbReference>
<dbReference type="AlphaFoldDB" id="A0A9P7QH33"/>
<dbReference type="InterPro" id="IPR031355">
    <property type="entry name" value="YBL010C/LAA2-like"/>
</dbReference>
<evidence type="ECO:0000313" key="3">
    <source>
        <dbReference type="Proteomes" id="UP000707071"/>
    </source>
</evidence>
<protein>
    <submittedName>
        <fullName evidence="2">Uncharacterized protein</fullName>
    </submittedName>
</protein>
<proteinExistence type="predicted"/>
<name>A0A9P7QH33_9HYPO</name>
<accession>A0A9P7QH33</accession>
<evidence type="ECO:0000256" key="1">
    <source>
        <dbReference type="SAM" id="MobiDB-lite"/>
    </source>
</evidence>
<keyword evidence="3" id="KW-1185">Reference proteome</keyword>
<gene>
    <name evidence="2" type="ORF">E4U09_001687</name>
</gene>
<feature type="compositionally biased region" description="Acidic residues" evidence="1">
    <location>
        <begin position="320"/>
        <end position="348"/>
    </location>
</feature>
<evidence type="ECO:0000313" key="2">
    <source>
        <dbReference type="EMBL" id="KAG6296647.1"/>
    </source>
</evidence>
<reference evidence="2 3" key="1">
    <citation type="journal article" date="2020" name="bioRxiv">
        <title>Whole genome comparisons of ergot fungi reveals the divergence and evolution of species within the genus Claviceps are the result of varying mechanisms driving genome evolution and host range expansion.</title>
        <authorList>
            <person name="Wyka S.A."/>
            <person name="Mondo S.J."/>
            <person name="Liu M."/>
            <person name="Dettman J."/>
            <person name="Nalam V."/>
            <person name="Broders K.D."/>
        </authorList>
    </citation>
    <scope>NUCLEOTIDE SEQUENCE [LARGE SCALE GENOMIC DNA]</scope>
    <source>
        <strain evidence="2 3">Clav52</strain>
    </source>
</reference>
<feature type="compositionally biased region" description="Basic and acidic residues" evidence="1">
    <location>
        <begin position="301"/>
        <end position="319"/>
    </location>
</feature>
<feature type="region of interest" description="Disordered" evidence="1">
    <location>
        <begin position="255"/>
        <end position="380"/>
    </location>
</feature>
<dbReference type="EMBL" id="SRRH01000166">
    <property type="protein sequence ID" value="KAG6296647.1"/>
    <property type="molecule type" value="Genomic_DNA"/>
</dbReference>
<sequence>MAASDELQPPPEMNMTDPGAHQLTEPESSDSEDQFTDAQSNPMTPRHFTTPIPKTRVEKVDSIPSHGEVPGTEAHRQREADAQPDEIAVLDHVDDHLEEAFTPIPKTRVEKVDSNPSYGEVPGTEAHKQREADAQPDEIAVLGDTEEYLEEASTPIPKTRVEKVDSNPSYGEVPGTEAHKQREADAQPDEIAVLDDFTKEHLEEASLDTPRQDVPITGLEPVQSDHGESSASTKSSDVDTKPDIVLEAVSDCVETANDCEDEETEKDCEEQDNDCEETENDCEETAEDCKETADNCEETADDCKDTMDGCEETSNKAEENNDEEEEEQVDDFGDNFSDDFGDDFDDFEEGAHDAEFDDFEDGFQQAQPSPAVSRGPQPVLLSQLPFPIPDFDGLAPDEVLSATEQCLNSLFPPEELDLPAPETLPKESSLFLTPRSASLWSQLVAPPPLAPPDWIRSRTRRLFLVSLGVPVDLDEILPASKQKKLILPSLHLRASSPGAGGSSRSTSRVRRDSRNASSTSLDAQGKPTSSGLKKRKGPPPAPELDLVAARYLCTTTDEALSGMTNEELQKHVEKLEAMQGTAQAVLEYWQRRADERIGDREAFEGVIENLVKHARKFRK</sequence>